<dbReference type="GeneID" id="105268454"/>
<keyword evidence="3" id="KW-1185">Reference proteome</keyword>
<dbReference type="Proteomes" id="UP000694866">
    <property type="component" value="Unplaced"/>
</dbReference>
<protein>
    <submittedName>
        <fullName evidence="4 5">Uncharacterized protein</fullName>
    </submittedName>
</protein>
<dbReference type="RefSeq" id="XP_011306326.1">
    <property type="nucleotide sequence ID" value="XM_011308024.1"/>
</dbReference>
<dbReference type="KEGG" id="fas:105268454"/>
<proteinExistence type="predicted"/>
<feature type="transmembrane region" description="Helical" evidence="2">
    <location>
        <begin position="137"/>
        <end position="158"/>
    </location>
</feature>
<reference evidence="4 5" key="1">
    <citation type="submission" date="2025-04" db="UniProtKB">
        <authorList>
            <consortium name="RefSeq"/>
        </authorList>
    </citation>
    <scope>IDENTIFICATION</scope>
    <source>
        <strain evidence="4 5">USDA-PBARC FA_bdor</strain>
        <tissue evidence="4 5">Whole organism</tissue>
    </source>
</reference>
<dbReference type="RefSeq" id="XP_011306327.1">
    <property type="nucleotide sequence ID" value="XM_011308025.1"/>
</dbReference>
<evidence type="ECO:0000313" key="4">
    <source>
        <dbReference type="RefSeq" id="XP_011306326.1"/>
    </source>
</evidence>
<keyword evidence="2" id="KW-0812">Transmembrane</keyword>
<evidence type="ECO:0000313" key="3">
    <source>
        <dbReference type="Proteomes" id="UP000694866"/>
    </source>
</evidence>
<evidence type="ECO:0000313" key="5">
    <source>
        <dbReference type="RefSeq" id="XP_011306327.1"/>
    </source>
</evidence>
<evidence type="ECO:0000256" key="1">
    <source>
        <dbReference type="SAM" id="MobiDB-lite"/>
    </source>
</evidence>
<organism evidence="3 4">
    <name type="scientific">Fopius arisanus</name>
    <dbReference type="NCBI Taxonomy" id="64838"/>
    <lineage>
        <taxon>Eukaryota</taxon>
        <taxon>Metazoa</taxon>
        <taxon>Ecdysozoa</taxon>
        <taxon>Arthropoda</taxon>
        <taxon>Hexapoda</taxon>
        <taxon>Insecta</taxon>
        <taxon>Pterygota</taxon>
        <taxon>Neoptera</taxon>
        <taxon>Endopterygota</taxon>
        <taxon>Hymenoptera</taxon>
        <taxon>Apocrita</taxon>
        <taxon>Ichneumonoidea</taxon>
        <taxon>Braconidae</taxon>
        <taxon>Opiinae</taxon>
        <taxon>Fopius</taxon>
    </lineage>
</organism>
<gene>
    <name evidence="4 5" type="primary">LOC105268454</name>
</gene>
<feature type="region of interest" description="Disordered" evidence="1">
    <location>
        <begin position="1"/>
        <end position="26"/>
    </location>
</feature>
<accession>A0A9R1U277</accession>
<sequence length="161" mass="18403">MSGYDYAEPSTSSSRKTADDKPSILVQKSVRGPFGSNYIRPIKAGPFRAKYPPKKKKKILNFLNNSSSDSIVTVLNGKKWRRTRYSNRRYLPSGDRRSDCYIEVSFENCGLRFTRGGEPQSYREALKCFKRTRCCKILICFICGFVLPTFIIFMVLLVSGI</sequence>
<keyword evidence="2" id="KW-0472">Membrane</keyword>
<accession>A0A9R1U425</accession>
<keyword evidence="2" id="KW-1133">Transmembrane helix</keyword>
<evidence type="ECO:0000256" key="2">
    <source>
        <dbReference type="SAM" id="Phobius"/>
    </source>
</evidence>
<dbReference type="AlphaFoldDB" id="A0A9R1U277"/>
<name>A0A9R1U277_9HYME</name>